<gene>
    <name evidence="1" type="ORF">OIDMADRAFT_30562</name>
</gene>
<organism evidence="1 2">
    <name type="scientific">Oidiodendron maius (strain Zn)</name>
    <dbReference type="NCBI Taxonomy" id="913774"/>
    <lineage>
        <taxon>Eukaryota</taxon>
        <taxon>Fungi</taxon>
        <taxon>Dikarya</taxon>
        <taxon>Ascomycota</taxon>
        <taxon>Pezizomycotina</taxon>
        <taxon>Leotiomycetes</taxon>
        <taxon>Leotiomycetes incertae sedis</taxon>
        <taxon>Myxotrichaceae</taxon>
        <taxon>Oidiodendron</taxon>
    </lineage>
</organism>
<evidence type="ECO:0000313" key="1">
    <source>
        <dbReference type="EMBL" id="KIM98913.1"/>
    </source>
</evidence>
<dbReference type="Proteomes" id="UP000054321">
    <property type="component" value="Unassembled WGS sequence"/>
</dbReference>
<dbReference type="EMBL" id="KN832879">
    <property type="protein sequence ID" value="KIM98913.1"/>
    <property type="molecule type" value="Genomic_DNA"/>
</dbReference>
<keyword evidence="2" id="KW-1185">Reference proteome</keyword>
<dbReference type="AlphaFoldDB" id="A0A0C3CIR3"/>
<protein>
    <submittedName>
        <fullName evidence="1">Uncharacterized protein</fullName>
    </submittedName>
</protein>
<reference evidence="2" key="2">
    <citation type="submission" date="2015-01" db="EMBL/GenBank/DDBJ databases">
        <title>Evolutionary Origins and Diversification of the Mycorrhizal Mutualists.</title>
        <authorList>
            <consortium name="DOE Joint Genome Institute"/>
            <consortium name="Mycorrhizal Genomics Consortium"/>
            <person name="Kohler A."/>
            <person name="Kuo A."/>
            <person name="Nagy L.G."/>
            <person name="Floudas D."/>
            <person name="Copeland A."/>
            <person name="Barry K.W."/>
            <person name="Cichocki N."/>
            <person name="Veneault-Fourrey C."/>
            <person name="LaButti K."/>
            <person name="Lindquist E.A."/>
            <person name="Lipzen A."/>
            <person name="Lundell T."/>
            <person name="Morin E."/>
            <person name="Murat C."/>
            <person name="Riley R."/>
            <person name="Ohm R."/>
            <person name="Sun H."/>
            <person name="Tunlid A."/>
            <person name="Henrissat B."/>
            <person name="Grigoriev I.V."/>
            <person name="Hibbett D.S."/>
            <person name="Martin F."/>
        </authorList>
    </citation>
    <scope>NUCLEOTIDE SEQUENCE [LARGE SCALE GENOMIC DNA]</scope>
    <source>
        <strain evidence="2">Zn</strain>
    </source>
</reference>
<proteinExistence type="predicted"/>
<dbReference type="HOGENOM" id="CLU_880281_0_0_1"/>
<evidence type="ECO:0000313" key="2">
    <source>
        <dbReference type="Proteomes" id="UP000054321"/>
    </source>
</evidence>
<sequence length="316" mass="35503">MHGDEKNSAHDLDTSTFEDIDHYALCLYRLRDKSKVSRGGIFRDKQMTDSQIDARLLQAMLRGGLDRSSERHCHYSDGATYRSATENKDEDMNDGLEDDAVVVDMVKQELVATKNPKNPFDLNTPYGQYACIKAVLTQCNKKLRLHNLGTMTQARGRSRRIGQLLAVENFELSVPKSFFDRVVQSTITKSLPAAIAELAINAQEVEDGTTNDDIKRINIDQWFLIDGELIQAPDPRVDHLPPSRKLTPDSFPTALMLTTRGAAINTKDKQEENLDQFTLLTTLGAFSQKFGKEIDLNGSIQELMARLTIAWDQLLA</sequence>
<accession>A0A0C3CIR3</accession>
<dbReference type="InParanoid" id="A0A0C3CIR3"/>
<dbReference type="OrthoDB" id="3429721at2759"/>
<name>A0A0C3CIR3_OIDMZ</name>
<reference evidence="1 2" key="1">
    <citation type="submission" date="2014-04" db="EMBL/GenBank/DDBJ databases">
        <authorList>
            <consortium name="DOE Joint Genome Institute"/>
            <person name="Kuo A."/>
            <person name="Martino E."/>
            <person name="Perotto S."/>
            <person name="Kohler A."/>
            <person name="Nagy L.G."/>
            <person name="Floudas D."/>
            <person name="Copeland A."/>
            <person name="Barry K.W."/>
            <person name="Cichocki N."/>
            <person name="Veneault-Fourrey C."/>
            <person name="LaButti K."/>
            <person name="Lindquist E.A."/>
            <person name="Lipzen A."/>
            <person name="Lundell T."/>
            <person name="Morin E."/>
            <person name="Murat C."/>
            <person name="Sun H."/>
            <person name="Tunlid A."/>
            <person name="Henrissat B."/>
            <person name="Grigoriev I.V."/>
            <person name="Hibbett D.S."/>
            <person name="Martin F."/>
            <person name="Nordberg H.P."/>
            <person name="Cantor M.N."/>
            <person name="Hua S.X."/>
        </authorList>
    </citation>
    <scope>NUCLEOTIDE SEQUENCE [LARGE SCALE GENOMIC DNA]</scope>
    <source>
        <strain evidence="1 2">Zn</strain>
    </source>
</reference>